<evidence type="ECO:0000313" key="3">
    <source>
        <dbReference type="EMBL" id="OOQ49232.1"/>
    </source>
</evidence>
<reference evidence="3 4" key="1">
    <citation type="submission" date="2015-07" db="EMBL/GenBank/DDBJ databases">
        <title>Draft Genome Sequence of Streptomyces antibioticus, IMRU 3720 reveals insights in the evolution of actinomycin biosynthetic gene clusters in Streptomyces.</title>
        <authorList>
            <person name="Crnovcic I."/>
            <person name="Ruckert C."/>
            <person name="Kalinowksi J."/>
            <person name="Keller U."/>
        </authorList>
    </citation>
    <scope>NUCLEOTIDE SEQUENCE [LARGE SCALE GENOMIC DNA]</scope>
    <source>
        <strain evidence="3 4">DSM 41481</strain>
    </source>
</reference>
<keyword evidence="4" id="KW-1185">Reference proteome</keyword>
<evidence type="ECO:0000313" key="4">
    <source>
        <dbReference type="Proteomes" id="UP000190306"/>
    </source>
</evidence>
<organism evidence="3 4">
    <name type="scientific">Streptomyces antibioticus</name>
    <dbReference type="NCBI Taxonomy" id="1890"/>
    <lineage>
        <taxon>Bacteria</taxon>
        <taxon>Bacillati</taxon>
        <taxon>Actinomycetota</taxon>
        <taxon>Actinomycetes</taxon>
        <taxon>Kitasatosporales</taxon>
        <taxon>Streptomycetaceae</taxon>
        <taxon>Streptomyces</taxon>
    </lineage>
</organism>
<keyword evidence="2" id="KW-0472">Membrane</keyword>
<proteinExistence type="predicted"/>
<gene>
    <name evidence="3" type="ORF">AFM16_23495</name>
</gene>
<keyword evidence="2" id="KW-1133">Transmembrane helix</keyword>
<feature type="compositionally biased region" description="Low complexity" evidence="1">
    <location>
        <begin position="37"/>
        <end position="46"/>
    </location>
</feature>
<dbReference type="RefSeq" id="WP_078634545.1">
    <property type="nucleotide sequence ID" value="NZ_CM007717.1"/>
</dbReference>
<protein>
    <recommendedName>
        <fullName evidence="5">Integral membrane protein</fullName>
    </recommendedName>
</protein>
<comment type="caution">
    <text evidence="3">The sequence shown here is derived from an EMBL/GenBank/DDBJ whole genome shotgun (WGS) entry which is preliminary data.</text>
</comment>
<sequence>MTESTPPSPAPSSPSEPQPVDGNPYAQPAADAPPAPDATATATAAPAPAPAPAPVAGGNPFAAQPGAVPPPFPAAPRQGNLVLGLLTALVVALVTAGIYGGIVGATEYEIGYAAVGVGLLVGFAAGKVGGANPVLPVVSAVLALGAVYLGQIIGIGIIMADIAGVSATEIFSEHLDLITEGWSEEADALSFVFLGIGAFAAFSGAKKGAA</sequence>
<dbReference type="Proteomes" id="UP000190306">
    <property type="component" value="Chromosome"/>
</dbReference>
<feature type="transmembrane region" description="Helical" evidence="2">
    <location>
        <begin position="141"/>
        <end position="168"/>
    </location>
</feature>
<evidence type="ECO:0008006" key="5">
    <source>
        <dbReference type="Google" id="ProtNLM"/>
    </source>
</evidence>
<feature type="region of interest" description="Disordered" evidence="1">
    <location>
        <begin position="1"/>
        <end position="58"/>
    </location>
</feature>
<feature type="compositionally biased region" description="Pro residues" evidence="1">
    <location>
        <begin position="1"/>
        <end position="17"/>
    </location>
</feature>
<feature type="transmembrane region" description="Helical" evidence="2">
    <location>
        <begin position="81"/>
        <end position="104"/>
    </location>
</feature>
<evidence type="ECO:0000256" key="1">
    <source>
        <dbReference type="SAM" id="MobiDB-lite"/>
    </source>
</evidence>
<feature type="transmembrane region" description="Helical" evidence="2">
    <location>
        <begin position="110"/>
        <end position="129"/>
    </location>
</feature>
<name>A0ABX3LFN8_STRAT</name>
<feature type="transmembrane region" description="Helical" evidence="2">
    <location>
        <begin position="188"/>
        <end position="205"/>
    </location>
</feature>
<accession>A0ABX3LFN8</accession>
<dbReference type="EMBL" id="LHQL01000011">
    <property type="protein sequence ID" value="OOQ49232.1"/>
    <property type="molecule type" value="Genomic_DNA"/>
</dbReference>
<keyword evidence="2" id="KW-0812">Transmembrane</keyword>
<evidence type="ECO:0000256" key="2">
    <source>
        <dbReference type="SAM" id="Phobius"/>
    </source>
</evidence>